<evidence type="ECO:0000313" key="2">
    <source>
        <dbReference type="EMBL" id="KAF2705412.1"/>
    </source>
</evidence>
<feature type="compositionally biased region" description="Acidic residues" evidence="1">
    <location>
        <begin position="141"/>
        <end position="150"/>
    </location>
</feature>
<dbReference type="AlphaFoldDB" id="A0A6G1JYR9"/>
<feature type="compositionally biased region" description="Basic residues" evidence="1">
    <location>
        <begin position="123"/>
        <end position="133"/>
    </location>
</feature>
<protein>
    <recommendedName>
        <fullName evidence="4">Myb-like domain-containing protein</fullName>
    </recommendedName>
</protein>
<evidence type="ECO:0008006" key="4">
    <source>
        <dbReference type="Google" id="ProtNLM"/>
    </source>
</evidence>
<sequence>MSDSGNENGAASTATGPAPQFTDRELQLLGWAMQSLKSGPPDVDYEKLAKFAGMSNHRSASNAWTKIRVKLLAGADGAPAKGSPKKTAPKKKTGEDGGETPKKAARKRPTKKQEVEGEDGSPKKKGRQTKAKKAANADIKEENDEDEDAVDSQKPKANADTDGDADVDADDDMEAGAYA</sequence>
<proteinExistence type="predicted"/>
<dbReference type="Proteomes" id="UP000799428">
    <property type="component" value="Unassembled WGS sequence"/>
</dbReference>
<gene>
    <name evidence="2" type="ORF">K504DRAFT_448967</name>
</gene>
<evidence type="ECO:0000313" key="3">
    <source>
        <dbReference type="Proteomes" id="UP000799428"/>
    </source>
</evidence>
<feature type="compositionally biased region" description="Basic and acidic residues" evidence="1">
    <location>
        <begin position="92"/>
        <end position="102"/>
    </location>
</feature>
<reference evidence="2" key="1">
    <citation type="journal article" date="2020" name="Stud. Mycol.">
        <title>101 Dothideomycetes genomes: a test case for predicting lifestyles and emergence of pathogens.</title>
        <authorList>
            <person name="Haridas S."/>
            <person name="Albert R."/>
            <person name="Binder M."/>
            <person name="Bloem J."/>
            <person name="Labutti K."/>
            <person name="Salamov A."/>
            <person name="Andreopoulos B."/>
            <person name="Baker S."/>
            <person name="Barry K."/>
            <person name="Bills G."/>
            <person name="Bluhm B."/>
            <person name="Cannon C."/>
            <person name="Castanera R."/>
            <person name="Culley D."/>
            <person name="Daum C."/>
            <person name="Ezra D."/>
            <person name="Gonzalez J."/>
            <person name="Henrissat B."/>
            <person name="Kuo A."/>
            <person name="Liang C."/>
            <person name="Lipzen A."/>
            <person name="Lutzoni F."/>
            <person name="Magnuson J."/>
            <person name="Mondo S."/>
            <person name="Nolan M."/>
            <person name="Ohm R."/>
            <person name="Pangilinan J."/>
            <person name="Park H.-J."/>
            <person name="Ramirez L."/>
            <person name="Alfaro M."/>
            <person name="Sun H."/>
            <person name="Tritt A."/>
            <person name="Yoshinaga Y."/>
            <person name="Zwiers L.-H."/>
            <person name="Turgeon B."/>
            <person name="Goodwin S."/>
            <person name="Spatafora J."/>
            <person name="Crous P."/>
            <person name="Grigoriev I."/>
        </authorList>
    </citation>
    <scope>NUCLEOTIDE SEQUENCE</scope>
    <source>
        <strain evidence="2">CBS 279.74</strain>
    </source>
</reference>
<feature type="region of interest" description="Disordered" evidence="1">
    <location>
        <begin position="74"/>
        <end position="179"/>
    </location>
</feature>
<organism evidence="2 3">
    <name type="scientific">Pleomassaria siparia CBS 279.74</name>
    <dbReference type="NCBI Taxonomy" id="1314801"/>
    <lineage>
        <taxon>Eukaryota</taxon>
        <taxon>Fungi</taxon>
        <taxon>Dikarya</taxon>
        <taxon>Ascomycota</taxon>
        <taxon>Pezizomycotina</taxon>
        <taxon>Dothideomycetes</taxon>
        <taxon>Pleosporomycetidae</taxon>
        <taxon>Pleosporales</taxon>
        <taxon>Pleomassariaceae</taxon>
        <taxon>Pleomassaria</taxon>
    </lineage>
</organism>
<feature type="region of interest" description="Disordered" evidence="1">
    <location>
        <begin position="1"/>
        <end position="25"/>
    </location>
</feature>
<dbReference type="EMBL" id="MU005779">
    <property type="protein sequence ID" value="KAF2705412.1"/>
    <property type="molecule type" value="Genomic_DNA"/>
</dbReference>
<accession>A0A6G1JYR9</accession>
<name>A0A6G1JYR9_9PLEO</name>
<evidence type="ECO:0000256" key="1">
    <source>
        <dbReference type="SAM" id="MobiDB-lite"/>
    </source>
</evidence>
<feature type="compositionally biased region" description="Acidic residues" evidence="1">
    <location>
        <begin position="161"/>
        <end position="179"/>
    </location>
</feature>
<dbReference type="OrthoDB" id="5403747at2759"/>
<keyword evidence="3" id="KW-1185">Reference proteome</keyword>
<feature type="compositionally biased region" description="Polar residues" evidence="1">
    <location>
        <begin position="1"/>
        <end position="15"/>
    </location>
</feature>